<name>A0A4U3AVN9_9BACI</name>
<sequence>MTNIVKIRASVFIPMSWTEPRKDMETGKII</sequence>
<evidence type="ECO:0000313" key="2">
    <source>
        <dbReference type="Proteomes" id="UP000305222"/>
    </source>
</evidence>
<proteinExistence type="predicted"/>
<comment type="caution">
    <text evidence="1">The sequence shown here is derived from an EMBL/GenBank/DDBJ whole genome shotgun (WGS) entry which is preliminary data.</text>
</comment>
<gene>
    <name evidence="1" type="ORF">FC699_18280</name>
</gene>
<organism evidence="1 2">
    <name type="scientific">Bacillus wiedmannii</name>
    <dbReference type="NCBI Taxonomy" id="1890302"/>
    <lineage>
        <taxon>Bacteria</taxon>
        <taxon>Bacillati</taxon>
        <taxon>Bacillota</taxon>
        <taxon>Bacilli</taxon>
        <taxon>Bacillales</taxon>
        <taxon>Bacillaceae</taxon>
        <taxon>Bacillus</taxon>
        <taxon>Bacillus cereus group</taxon>
    </lineage>
</organism>
<dbReference type="AlphaFoldDB" id="A0A4U3AVN9"/>
<accession>A0A4U3AVN9</accession>
<evidence type="ECO:0000313" key="1">
    <source>
        <dbReference type="EMBL" id="TKI93256.1"/>
    </source>
</evidence>
<feature type="non-terminal residue" evidence="1">
    <location>
        <position position="30"/>
    </location>
</feature>
<dbReference type="Pfam" id="PF11579">
    <property type="entry name" value="DUF3238"/>
    <property type="match status" value="1"/>
</dbReference>
<dbReference type="EMBL" id="SZON01000951">
    <property type="protein sequence ID" value="TKI93256.1"/>
    <property type="molecule type" value="Genomic_DNA"/>
</dbReference>
<dbReference type="Proteomes" id="UP000305222">
    <property type="component" value="Unassembled WGS sequence"/>
</dbReference>
<protein>
    <submittedName>
        <fullName evidence="1">DUF3238 domain-containing protein</fullName>
    </submittedName>
</protein>
<dbReference type="InterPro" id="IPR021631">
    <property type="entry name" value="DUF3238"/>
</dbReference>
<reference evidence="1 2" key="1">
    <citation type="journal article" date="2019" name="Environ. Microbiol.">
        <title>An active ?-lactamase is a part of an orchestrated cell wall stress resistance network of Bacillus subtilis and related rhizosphere species.</title>
        <authorList>
            <person name="Bucher T."/>
            <person name="Keren-Paz A."/>
            <person name="Hausser J."/>
            <person name="Olender T."/>
            <person name="Cytryn E."/>
            <person name="Kolodkin-Gal I."/>
        </authorList>
    </citation>
    <scope>NUCLEOTIDE SEQUENCE [LARGE SCALE GENOMIC DNA]</scope>
    <source>
        <strain evidence="1 2">I5</strain>
    </source>
</reference>